<dbReference type="OrthoDB" id="975088at2"/>
<evidence type="ECO:0000313" key="2">
    <source>
        <dbReference type="EMBL" id="TXK37190.1"/>
    </source>
</evidence>
<name>A0A5C8JFY0_9BACT</name>
<protein>
    <submittedName>
        <fullName evidence="2">DUF4271 domain-containing protein</fullName>
    </submittedName>
</protein>
<dbReference type="EMBL" id="VRTY01000064">
    <property type="protein sequence ID" value="TXK37190.1"/>
    <property type="molecule type" value="Genomic_DNA"/>
</dbReference>
<dbReference type="Pfam" id="PF14093">
    <property type="entry name" value="DUF4271"/>
    <property type="match status" value="1"/>
</dbReference>
<reference evidence="2 3" key="1">
    <citation type="submission" date="2019-08" db="EMBL/GenBank/DDBJ databases">
        <authorList>
            <person name="Shi S."/>
        </authorList>
    </citation>
    <scope>NUCLEOTIDE SEQUENCE [LARGE SCALE GENOMIC DNA]</scope>
    <source>
        <strain evidence="2 3">GY10130</strain>
    </source>
</reference>
<accession>A0A5C8JFY0</accession>
<dbReference type="InterPro" id="IPR025367">
    <property type="entry name" value="DUF4271"/>
</dbReference>
<feature type="transmembrane region" description="Helical" evidence="1">
    <location>
        <begin position="205"/>
        <end position="228"/>
    </location>
</feature>
<keyword evidence="1" id="KW-1133">Transmembrane helix</keyword>
<organism evidence="2 3">
    <name type="scientific">Pontibacter qinzhouensis</name>
    <dbReference type="NCBI Taxonomy" id="2603253"/>
    <lineage>
        <taxon>Bacteria</taxon>
        <taxon>Pseudomonadati</taxon>
        <taxon>Bacteroidota</taxon>
        <taxon>Cytophagia</taxon>
        <taxon>Cytophagales</taxon>
        <taxon>Hymenobacteraceae</taxon>
        <taxon>Pontibacter</taxon>
    </lineage>
</organism>
<gene>
    <name evidence="2" type="ORF">FVR03_15935</name>
</gene>
<feature type="transmembrane region" description="Helical" evidence="1">
    <location>
        <begin position="351"/>
        <end position="373"/>
    </location>
</feature>
<evidence type="ECO:0000313" key="3">
    <source>
        <dbReference type="Proteomes" id="UP000321926"/>
    </source>
</evidence>
<feature type="transmembrane region" description="Helical" evidence="1">
    <location>
        <begin position="319"/>
        <end position="339"/>
    </location>
</feature>
<dbReference type="AlphaFoldDB" id="A0A5C8JFY0"/>
<feature type="transmembrane region" description="Helical" evidence="1">
    <location>
        <begin position="290"/>
        <end position="313"/>
    </location>
</feature>
<dbReference type="Proteomes" id="UP000321926">
    <property type="component" value="Unassembled WGS sequence"/>
</dbReference>
<keyword evidence="1" id="KW-0472">Membrane</keyword>
<sequence>MLWLVLVTGVAAPLQAQVLPLDQKNTINDNWLVYEPGATQLSPYIADLHTDYNAVHQWVSITPAQPFAISFTAKKEQCVYLNNQLIFVADSALNYSLDLTAYLNRVKPVEGRYLLTVWHPYQHPDVSTFKNKVQEQENQQQSVQRPFSVMVREIVNQNVFILFLLLIGLLYGALKASFPSDFNDIFSLGSFSHSSIEQGFLSKPITWSVILFILTFSLSLALLIGAIHTNVQHFVLFNRLFPVSEADITTKILFYSVAIFLFILIKYLFLRIMGFIFGLEQLVLLQYREFLRTILFWGMLLPVIMLLYLSFNITQPETVLLISNLAVTLLLIFTIIRIFTTVNKKASVLNLHLFSYLCATEVIPLAIILKLIVFNY</sequence>
<evidence type="ECO:0000256" key="1">
    <source>
        <dbReference type="SAM" id="Phobius"/>
    </source>
</evidence>
<keyword evidence="1" id="KW-0812">Transmembrane</keyword>
<proteinExistence type="predicted"/>
<feature type="transmembrane region" description="Helical" evidence="1">
    <location>
        <begin position="154"/>
        <end position="174"/>
    </location>
</feature>
<feature type="transmembrane region" description="Helical" evidence="1">
    <location>
        <begin position="248"/>
        <end position="269"/>
    </location>
</feature>
<keyword evidence="3" id="KW-1185">Reference proteome</keyword>
<comment type="caution">
    <text evidence="2">The sequence shown here is derived from an EMBL/GenBank/DDBJ whole genome shotgun (WGS) entry which is preliminary data.</text>
</comment>